<evidence type="ECO:0000256" key="1">
    <source>
        <dbReference type="SAM" id="MobiDB-lite"/>
    </source>
</evidence>
<reference evidence="4 5" key="1">
    <citation type="journal article" date="2016" name="DNA Res.">
        <title>The draft genome of MD-2 pineapple using hybrid error correction of long reads.</title>
        <authorList>
            <person name="Redwan R.M."/>
            <person name="Saidin A."/>
            <person name="Kumar S.V."/>
        </authorList>
    </citation>
    <scope>NUCLEOTIDE SEQUENCE [LARGE SCALE GENOMIC DNA]</scope>
    <source>
        <strain evidence="5">cv. MD2</strain>
        <tissue evidence="4">Leaf</tissue>
    </source>
</reference>
<dbReference type="GO" id="GO:0034063">
    <property type="term" value="P:stress granule assembly"/>
    <property type="evidence" value="ECO:0007669"/>
    <property type="project" value="TreeGrafter"/>
</dbReference>
<feature type="transmembrane region" description="Helical" evidence="2">
    <location>
        <begin position="417"/>
        <end position="436"/>
    </location>
</feature>
<proteinExistence type="predicted"/>
<accession>A0A199UG61</accession>
<dbReference type="PANTHER" id="PTHR12854">
    <property type="entry name" value="ATAXIN 2-RELATED"/>
    <property type="match status" value="1"/>
</dbReference>
<dbReference type="AlphaFoldDB" id="A0A199UG61"/>
<feature type="region of interest" description="Disordered" evidence="1">
    <location>
        <begin position="250"/>
        <end position="277"/>
    </location>
</feature>
<dbReference type="GO" id="GO:0003729">
    <property type="term" value="F:mRNA binding"/>
    <property type="evidence" value="ECO:0007669"/>
    <property type="project" value="TreeGrafter"/>
</dbReference>
<dbReference type="InterPro" id="IPR025852">
    <property type="entry name" value="SM_dom_ATX"/>
</dbReference>
<evidence type="ECO:0000256" key="2">
    <source>
        <dbReference type="SAM" id="Phobius"/>
    </source>
</evidence>
<dbReference type="Pfam" id="PF14438">
    <property type="entry name" value="SM-ATX"/>
    <property type="match status" value="1"/>
</dbReference>
<dbReference type="PANTHER" id="PTHR12854:SF12">
    <property type="entry name" value="POLYADENYLATE-BINDING PROTEIN INTERACTING PROTEIN"/>
    <property type="match status" value="1"/>
</dbReference>
<keyword evidence="2" id="KW-0472">Membrane</keyword>
<evidence type="ECO:0000259" key="3">
    <source>
        <dbReference type="Pfam" id="PF14438"/>
    </source>
</evidence>
<dbReference type="Proteomes" id="UP000092600">
    <property type="component" value="Unassembled WGS sequence"/>
</dbReference>
<evidence type="ECO:0000313" key="4">
    <source>
        <dbReference type="EMBL" id="OAY63555.1"/>
    </source>
</evidence>
<keyword evidence="2" id="KW-0812">Transmembrane</keyword>
<dbReference type="GO" id="GO:0010494">
    <property type="term" value="C:cytoplasmic stress granule"/>
    <property type="evidence" value="ECO:0007669"/>
    <property type="project" value="TreeGrafter"/>
</dbReference>
<gene>
    <name evidence="4" type="ORF">ACMD2_00523</name>
</gene>
<sequence>MACDEVVVLVGDEGKRRTTTTTTTTTTPLETLASDALLFATMCVVGLPVEVQVRDGSLFSGVFHTASLDKGFGVVLKKARKIGRGKYDSNVALGDFVDTLVVKSGDLVQVVVKEFLLPAEGIGANISGGGVEATAGIAATQNCDEDVKLGAKSFTSDAVSSAGKLDQNERLIITEDAKVGEELGVPGRQSESMDQMRNDIQDRKCLEKAEVPSSVSNNAVMGRQVGKYNTKEESDHIYEMGHEVYHLKPSSNMNREKSDGPANLATKSSEASNPKKNLLGKFGAKESKLNPNAEVFSPSYSNSKSAAAAVPIVLNQTYISNSVPAMPNGYLPSAFEVNHFPSRKMVPYNNLVPGNSAIGTHFARPVAGHAAGMLEPVRVGARYQTVQVGPTYINPNPQPEMAARVGQFVYMHPVSPVTIISLTSLMFFVMVNCLALRLSGVRLFLSVHDSEIMHLCCNLQVLYFAGTVPPLCVTPPLLNGGNQHLMVPSRMPFSQPFPAIRPIVVPNGNGIFTG</sequence>
<dbReference type="EMBL" id="LSRQ01008337">
    <property type="protein sequence ID" value="OAY63555.1"/>
    <property type="molecule type" value="Genomic_DNA"/>
</dbReference>
<dbReference type="InterPro" id="IPR045117">
    <property type="entry name" value="ATXN2-like"/>
</dbReference>
<feature type="domain" description="Ataxin 2 SM" evidence="3">
    <location>
        <begin position="35"/>
        <end position="113"/>
    </location>
</feature>
<keyword evidence="2" id="KW-1133">Transmembrane helix</keyword>
<comment type="caution">
    <text evidence="4">The sequence shown here is derived from an EMBL/GenBank/DDBJ whole genome shotgun (WGS) entry which is preliminary data.</text>
</comment>
<dbReference type="STRING" id="4615.A0A199UG61"/>
<feature type="compositionally biased region" description="Polar residues" evidence="1">
    <location>
        <begin position="265"/>
        <end position="275"/>
    </location>
</feature>
<protein>
    <submittedName>
        <fullName evidence="4">Polyadenylate-binding protein-interacting protein 4</fullName>
    </submittedName>
</protein>
<name>A0A199UG61_ANACO</name>
<evidence type="ECO:0000313" key="5">
    <source>
        <dbReference type="Proteomes" id="UP000092600"/>
    </source>
</evidence>
<organism evidence="4 5">
    <name type="scientific">Ananas comosus</name>
    <name type="common">Pineapple</name>
    <name type="synonym">Ananas ananas</name>
    <dbReference type="NCBI Taxonomy" id="4615"/>
    <lineage>
        <taxon>Eukaryota</taxon>
        <taxon>Viridiplantae</taxon>
        <taxon>Streptophyta</taxon>
        <taxon>Embryophyta</taxon>
        <taxon>Tracheophyta</taxon>
        <taxon>Spermatophyta</taxon>
        <taxon>Magnoliopsida</taxon>
        <taxon>Liliopsida</taxon>
        <taxon>Poales</taxon>
        <taxon>Bromeliaceae</taxon>
        <taxon>Bromelioideae</taxon>
        <taxon>Ananas</taxon>
    </lineage>
</organism>